<evidence type="ECO:0000256" key="7">
    <source>
        <dbReference type="ARBA" id="ARBA00023204"/>
    </source>
</evidence>
<dbReference type="OrthoDB" id="47785at2759"/>
<dbReference type="PANTHER" id="PTHR12415:SF0">
    <property type="entry name" value="TYROSYL-DNA PHOSPHODIESTERASE 1"/>
    <property type="match status" value="1"/>
</dbReference>
<dbReference type="CDD" id="cd09123">
    <property type="entry name" value="PLDc_Tdp1_2"/>
    <property type="match status" value="1"/>
</dbReference>
<dbReference type="CDD" id="cd09122">
    <property type="entry name" value="PLDc_Tdp1_1"/>
    <property type="match status" value="1"/>
</dbReference>
<feature type="compositionally biased region" description="Basic and acidic residues" evidence="11">
    <location>
        <begin position="87"/>
        <end position="101"/>
    </location>
</feature>
<keyword evidence="13" id="KW-1185">Reference proteome</keyword>
<evidence type="ECO:0000256" key="1">
    <source>
        <dbReference type="ARBA" id="ARBA00004123"/>
    </source>
</evidence>
<keyword evidence="6" id="KW-0269">Exonuclease</keyword>
<evidence type="ECO:0000256" key="5">
    <source>
        <dbReference type="ARBA" id="ARBA00022801"/>
    </source>
</evidence>
<evidence type="ECO:0000256" key="8">
    <source>
        <dbReference type="ARBA" id="ARBA00023242"/>
    </source>
</evidence>
<dbReference type="Gene3D" id="3.30.870.10">
    <property type="entry name" value="Endonuclease Chain A"/>
    <property type="match status" value="2"/>
</dbReference>
<comment type="caution">
    <text evidence="12">The sequence shown here is derived from an EMBL/GenBank/DDBJ whole genome shotgun (WGS) entry which is preliminary data.</text>
</comment>
<sequence length="548" mass="61918">MHNINSDDDNDDDLSHAIALSLQQDENDHHDSSPWQPQLSSIQLDRHEQEQQDMKLALALSLGKTVDQLTARDILMADSNTNQNYSDNKRAQPTPEEHDRSSWNSVKKKKISSTTTTFTKHWDGVIKLTYVRGFVGPSFIRFEDIVQKTQLKKAVVTAFVWTKDFLDEHFPEDVNVCIISHGRPPSRVQLRPNRILITPPLKDEKFGCFHIKLMLLFHQDSLRVVIGSANLEPYDYNDLENVVFIQDFPQRYDSSGSSASDLPQFAKDICNLLDEMHVPVSVKNEMKKYDFTKAKAHIVASVSGVFEGDDKYRKYGHTRLADIVNEIGANDPSKKPKIEMQTSSLGALTKSYLQELYTSFCGTHPYANQNIPKRNINQPLPPIDILYPSLNTVTTSRLGPPGAGTICLNRKSWQKSTFPKEIMCDTISYRPGTLMHSKYIIATLLDKGMDETASAKKLLSSSSSSSSEDKDKDKVLGWVYCGSHNATVSAWGKLTLAKNSKRPKMNISNWELGVVLPITKNSDFPTPYQRPAPRYQPGQEAWTQDMDY</sequence>
<proteinExistence type="inferred from homology"/>
<feature type="binding site" evidence="10">
    <location>
        <position position="438"/>
    </location>
    <ligand>
        <name>substrate</name>
    </ligand>
</feature>
<dbReference type="STRING" id="90262.A0A1X2IUC4"/>
<accession>A0A1X2IUC4</accession>
<reference evidence="12 13" key="1">
    <citation type="submission" date="2016-07" db="EMBL/GenBank/DDBJ databases">
        <title>Pervasive Adenine N6-methylation of Active Genes in Fungi.</title>
        <authorList>
            <consortium name="DOE Joint Genome Institute"/>
            <person name="Mondo S.J."/>
            <person name="Dannebaum R.O."/>
            <person name="Kuo R.C."/>
            <person name="Labutti K."/>
            <person name="Haridas S."/>
            <person name="Kuo A."/>
            <person name="Salamov A."/>
            <person name="Ahrendt S.R."/>
            <person name="Lipzen A."/>
            <person name="Sullivan W."/>
            <person name="Andreopoulos W.B."/>
            <person name="Clum A."/>
            <person name="Lindquist E."/>
            <person name="Daum C."/>
            <person name="Ramamoorthy G.K."/>
            <person name="Gryganskyi A."/>
            <person name="Culley D."/>
            <person name="Magnuson J.K."/>
            <person name="James T.Y."/>
            <person name="O'Malley M.A."/>
            <person name="Stajich J.E."/>
            <person name="Spatafora J.W."/>
            <person name="Visel A."/>
            <person name="Grigoriev I.V."/>
        </authorList>
    </citation>
    <scope>NUCLEOTIDE SEQUENCE [LARGE SCALE GENOMIC DNA]</scope>
    <source>
        <strain evidence="12 13">NRRL 1336</strain>
    </source>
</reference>
<name>A0A1X2IUC4_9FUNG</name>
<keyword evidence="4" id="KW-0227">DNA damage</keyword>
<gene>
    <name evidence="12" type="ORF">BCR42DRAFT_368278</name>
</gene>
<evidence type="ECO:0000256" key="3">
    <source>
        <dbReference type="ARBA" id="ARBA00022722"/>
    </source>
</evidence>
<dbReference type="Gene3D" id="6.10.140.100">
    <property type="match status" value="1"/>
</dbReference>
<evidence type="ECO:0000256" key="9">
    <source>
        <dbReference type="PIRSR" id="PIRSR610347-1"/>
    </source>
</evidence>
<dbReference type="GO" id="GO:0005634">
    <property type="term" value="C:nucleus"/>
    <property type="evidence" value="ECO:0007669"/>
    <property type="project" value="UniProtKB-SubCell"/>
</dbReference>
<comment type="similarity">
    <text evidence="2">Belongs to the tyrosyl-DNA phosphodiesterase family.</text>
</comment>
<dbReference type="GO" id="GO:0006281">
    <property type="term" value="P:DNA repair"/>
    <property type="evidence" value="ECO:0007669"/>
    <property type="project" value="UniProtKB-KW"/>
</dbReference>
<dbReference type="PANTHER" id="PTHR12415">
    <property type="entry name" value="TYROSYL-DNA PHOSPHODIESTERASE 1"/>
    <property type="match status" value="1"/>
</dbReference>
<dbReference type="Proteomes" id="UP000193560">
    <property type="component" value="Unassembled WGS sequence"/>
</dbReference>
<dbReference type="AlphaFoldDB" id="A0A1X2IUC4"/>
<dbReference type="InterPro" id="IPR010347">
    <property type="entry name" value="Tdp1"/>
</dbReference>
<keyword evidence="8" id="KW-0539">Nucleus</keyword>
<feature type="region of interest" description="Disordered" evidence="11">
    <location>
        <begin position="523"/>
        <end position="548"/>
    </location>
</feature>
<organism evidence="12 13">
    <name type="scientific">Absidia repens</name>
    <dbReference type="NCBI Taxonomy" id="90262"/>
    <lineage>
        <taxon>Eukaryota</taxon>
        <taxon>Fungi</taxon>
        <taxon>Fungi incertae sedis</taxon>
        <taxon>Mucoromycota</taxon>
        <taxon>Mucoromycotina</taxon>
        <taxon>Mucoromycetes</taxon>
        <taxon>Mucorales</taxon>
        <taxon>Cunninghamellaceae</taxon>
        <taxon>Absidia</taxon>
    </lineage>
</organism>
<feature type="active site" description="Nucleophile" evidence="9">
    <location>
        <position position="210"/>
    </location>
</feature>
<evidence type="ECO:0000256" key="10">
    <source>
        <dbReference type="PIRSR" id="PIRSR610347-2"/>
    </source>
</evidence>
<keyword evidence="5" id="KW-0378">Hydrolase</keyword>
<feature type="region of interest" description="Disordered" evidence="11">
    <location>
        <begin position="80"/>
        <end position="108"/>
    </location>
</feature>
<evidence type="ECO:0000313" key="13">
    <source>
        <dbReference type="Proteomes" id="UP000193560"/>
    </source>
</evidence>
<keyword evidence="3" id="KW-0540">Nuclease</keyword>
<feature type="active site" description="Proton donor/acceptor" evidence="9">
    <location>
        <position position="436"/>
    </location>
</feature>
<dbReference type="Pfam" id="PF06087">
    <property type="entry name" value="Tyr-DNA_phospho"/>
    <property type="match status" value="1"/>
</dbReference>
<dbReference type="EMBL" id="MCGE01000004">
    <property type="protein sequence ID" value="ORZ22399.1"/>
    <property type="molecule type" value="Genomic_DNA"/>
</dbReference>
<evidence type="ECO:0000256" key="4">
    <source>
        <dbReference type="ARBA" id="ARBA00022763"/>
    </source>
</evidence>
<evidence type="ECO:0000256" key="11">
    <source>
        <dbReference type="SAM" id="MobiDB-lite"/>
    </source>
</evidence>
<evidence type="ECO:0000313" key="12">
    <source>
        <dbReference type="EMBL" id="ORZ22399.1"/>
    </source>
</evidence>
<dbReference type="GO" id="GO:0017005">
    <property type="term" value="F:3'-tyrosyl-DNA phosphodiesterase activity"/>
    <property type="evidence" value="ECO:0007669"/>
    <property type="project" value="TreeGrafter"/>
</dbReference>
<comment type="subcellular location">
    <subcellularLocation>
        <location evidence="1">Nucleus</location>
    </subcellularLocation>
</comment>
<dbReference type="GO" id="GO:0003697">
    <property type="term" value="F:single-stranded DNA binding"/>
    <property type="evidence" value="ECO:0007669"/>
    <property type="project" value="TreeGrafter"/>
</dbReference>
<evidence type="ECO:0000256" key="2">
    <source>
        <dbReference type="ARBA" id="ARBA00010205"/>
    </source>
</evidence>
<evidence type="ECO:0000256" key="6">
    <source>
        <dbReference type="ARBA" id="ARBA00022839"/>
    </source>
</evidence>
<dbReference type="GO" id="GO:0004527">
    <property type="term" value="F:exonuclease activity"/>
    <property type="evidence" value="ECO:0007669"/>
    <property type="project" value="UniProtKB-KW"/>
</dbReference>
<protein>
    <submittedName>
        <fullName evidence="12">Tyrosyl-DNA phosphodiesterase-domain-containing protein</fullName>
    </submittedName>
</protein>
<dbReference type="GO" id="GO:0003690">
    <property type="term" value="F:double-stranded DNA binding"/>
    <property type="evidence" value="ECO:0007669"/>
    <property type="project" value="TreeGrafter"/>
</dbReference>
<feature type="binding site" evidence="10">
    <location>
        <position position="212"/>
    </location>
    <ligand>
        <name>substrate</name>
    </ligand>
</feature>
<keyword evidence="7" id="KW-0234">DNA repair</keyword>
<dbReference type="SUPFAM" id="SSF56024">
    <property type="entry name" value="Phospholipase D/nuclease"/>
    <property type="match status" value="2"/>
</dbReference>